<keyword evidence="7" id="KW-0472">Membrane</keyword>
<dbReference type="PROSITE" id="PS00107">
    <property type="entry name" value="PROTEIN_KINASE_ATP"/>
    <property type="match status" value="1"/>
</dbReference>
<evidence type="ECO:0000256" key="1">
    <source>
        <dbReference type="ARBA" id="ARBA00022679"/>
    </source>
</evidence>
<keyword evidence="2 5" id="KW-0547">Nucleotide-binding</keyword>
<keyword evidence="4 5" id="KW-0067">ATP-binding</keyword>
<evidence type="ECO:0000256" key="2">
    <source>
        <dbReference type="ARBA" id="ARBA00022741"/>
    </source>
</evidence>
<dbReference type="CDD" id="cd14014">
    <property type="entry name" value="STKc_PknB_like"/>
    <property type="match status" value="1"/>
</dbReference>
<keyword evidence="7" id="KW-1133">Transmembrane helix</keyword>
<dbReference type="InterPro" id="IPR011009">
    <property type="entry name" value="Kinase-like_dom_sf"/>
</dbReference>
<keyword evidence="10" id="KW-1185">Reference proteome</keyword>
<dbReference type="InterPro" id="IPR017441">
    <property type="entry name" value="Protein_kinase_ATP_BS"/>
</dbReference>
<dbReference type="InterPro" id="IPR008271">
    <property type="entry name" value="Ser/Thr_kinase_AS"/>
</dbReference>
<evidence type="ECO:0000313" key="10">
    <source>
        <dbReference type="Proteomes" id="UP001224661"/>
    </source>
</evidence>
<dbReference type="Gene3D" id="1.10.510.10">
    <property type="entry name" value="Transferase(Phosphotransferase) domain 1"/>
    <property type="match status" value="1"/>
</dbReference>
<feature type="binding site" evidence="5">
    <location>
        <position position="45"/>
    </location>
    <ligand>
        <name>ATP</name>
        <dbReference type="ChEBI" id="CHEBI:30616"/>
    </ligand>
</feature>
<gene>
    <name evidence="9" type="ORF">QIS99_11400</name>
</gene>
<sequence length="448" mass="47134">MAMMRLRREDPRVVGSFRLHRRLGAGGMGVVYLGSDRRGQRVALKVIRPDLAEDQEFRSRFAREVSAARRIRGGCTARLVAADLEADRPWFATQYVPGPSLHDKVAEDGPLTAAEVAAVGSALSEGLVAVHEAGVVHRDLKPSNILLSPKGPRIIDFGIAWATGASTLTHVGTAVGSPGFLAPEQVRGAAVTPATDVFSLGATLAYAAMGDSPFGHGSSEVMLYRVVHEEAQLVGVPDALAPLVRACLAKDPEERPSTLQLSLRLKEIAAREAQGLGAVDARPAAPRRTADRPGERPTERSSGRLAEPRPDRAADHAAQRTRRAPTTPPPSRTNGTGRRTSPSRTGARSGSRPAPRSNGGRTAPPRATGTGRRGPANPRLLRQRLIVFVVVTLLVALGIAAAQGCQGPAQGLPRISLQDGPGVRDGVAQRVEPGAAPAERAAAVDSGR</sequence>
<feature type="domain" description="Protein kinase" evidence="8">
    <location>
        <begin position="17"/>
        <end position="268"/>
    </location>
</feature>
<dbReference type="Proteomes" id="UP001224661">
    <property type="component" value="Unassembled WGS sequence"/>
</dbReference>
<keyword evidence="3 9" id="KW-0418">Kinase</keyword>
<proteinExistence type="predicted"/>
<accession>A0ABT6RQX2</accession>
<comment type="caution">
    <text evidence="9">The sequence shown here is derived from an EMBL/GenBank/DDBJ whole genome shotgun (WGS) entry which is preliminary data.</text>
</comment>
<evidence type="ECO:0000256" key="6">
    <source>
        <dbReference type="SAM" id="MobiDB-lite"/>
    </source>
</evidence>
<feature type="compositionally biased region" description="Basic and acidic residues" evidence="6">
    <location>
        <begin position="288"/>
        <end position="318"/>
    </location>
</feature>
<evidence type="ECO:0000256" key="5">
    <source>
        <dbReference type="PROSITE-ProRule" id="PRU10141"/>
    </source>
</evidence>
<dbReference type="PANTHER" id="PTHR43289">
    <property type="entry name" value="MITOGEN-ACTIVATED PROTEIN KINASE KINASE KINASE 20-RELATED"/>
    <property type="match status" value="1"/>
</dbReference>
<evidence type="ECO:0000256" key="3">
    <source>
        <dbReference type="ARBA" id="ARBA00022777"/>
    </source>
</evidence>
<evidence type="ECO:0000256" key="4">
    <source>
        <dbReference type="ARBA" id="ARBA00022840"/>
    </source>
</evidence>
<dbReference type="PROSITE" id="PS00108">
    <property type="entry name" value="PROTEIN_KINASE_ST"/>
    <property type="match status" value="1"/>
</dbReference>
<dbReference type="SMART" id="SM00220">
    <property type="entry name" value="S_TKc"/>
    <property type="match status" value="1"/>
</dbReference>
<dbReference type="GO" id="GO:0016301">
    <property type="term" value="F:kinase activity"/>
    <property type="evidence" value="ECO:0007669"/>
    <property type="project" value="UniProtKB-KW"/>
</dbReference>
<keyword evidence="1" id="KW-0808">Transferase</keyword>
<dbReference type="PROSITE" id="PS50011">
    <property type="entry name" value="PROTEIN_KINASE_DOM"/>
    <property type="match status" value="1"/>
</dbReference>
<dbReference type="Gene3D" id="3.30.200.20">
    <property type="entry name" value="Phosphorylase Kinase, domain 1"/>
    <property type="match status" value="1"/>
</dbReference>
<dbReference type="EMBL" id="JASCIR010000007">
    <property type="protein sequence ID" value="MDI3386800.1"/>
    <property type="molecule type" value="Genomic_DNA"/>
</dbReference>
<organism evidence="9 10">
    <name type="scientific">Streptomyces solicavernae</name>
    <dbReference type="NCBI Taxonomy" id="3043614"/>
    <lineage>
        <taxon>Bacteria</taxon>
        <taxon>Bacillati</taxon>
        <taxon>Actinomycetota</taxon>
        <taxon>Actinomycetes</taxon>
        <taxon>Kitasatosporales</taxon>
        <taxon>Streptomycetaceae</taxon>
        <taxon>Streptomyces</taxon>
    </lineage>
</organism>
<feature type="region of interest" description="Disordered" evidence="6">
    <location>
        <begin position="274"/>
        <end position="377"/>
    </location>
</feature>
<feature type="compositionally biased region" description="Polar residues" evidence="6">
    <location>
        <begin position="334"/>
        <end position="348"/>
    </location>
</feature>
<protein>
    <submittedName>
        <fullName evidence="9">Protein kinase</fullName>
    </submittedName>
</protein>
<reference evidence="9 10" key="1">
    <citation type="submission" date="2023-05" db="EMBL/GenBank/DDBJ databases">
        <title>Draft genome sequence of Streptomyces sp. B-S-A8 isolated from a cave soil in Thailand.</title>
        <authorList>
            <person name="Chamroensaksri N."/>
            <person name="Muangham S."/>
        </authorList>
    </citation>
    <scope>NUCLEOTIDE SEQUENCE [LARGE SCALE GENOMIC DNA]</scope>
    <source>
        <strain evidence="9 10">B-S-A8</strain>
    </source>
</reference>
<dbReference type="PANTHER" id="PTHR43289:SF34">
    <property type="entry name" value="SERINE_THREONINE-PROTEIN KINASE YBDM-RELATED"/>
    <property type="match status" value="1"/>
</dbReference>
<evidence type="ECO:0000256" key="7">
    <source>
        <dbReference type="SAM" id="Phobius"/>
    </source>
</evidence>
<name>A0ABT6RQX2_9ACTN</name>
<dbReference type="Pfam" id="PF00069">
    <property type="entry name" value="Pkinase"/>
    <property type="match status" value="1"/>
</dbReference>
<dbReference type="SUPFAM" id="SSF56112">
    <property type="entry name" value="Protein kinase-like (PK-like)"/>
    <property type="match status" value="1"/>
</dbReference>
<evidence type="ECO:0000259" key="8">
    <source>
        <dbReference type="PROSITE" id="PS50011"/>
    </source>
</evidence>
<keyword evidence="7" id="KW-0812">Transmembrane</keyword>
<feature type="transmembrane region" description="Helical" evidence="7">
    <location>
        <begin position="385"/>
        <end position="404"/>
    </location>
</feature>
<dbReference type="RefSeq" id="WP_282513038.1">
    <property type="nucleotide sequence ID" value="NZ_JASCIR010000007.1"/>
</dbReference>
<dbReference type="InterPro" id="IPR000719">
    <property type="entry name" value="Prot_kinase_dom"/>
</dbReference>
<evidence type="ECO:0000313" key="9">
    <source>
        <dbReference type="EMBL" id="MDI3386800.1"/>
    </source>
</evidence>